<dbReference type="Proteomes" id="UP000009328">
    <property type="component" value="Unassembled WGS sequence"/>
</dbReference>
<name>K0KJ08_WICCF</name>
<sequence length="162" mass="18159">MILLGTLLVLFGVFSLSWRLNEFSDSKDNIYNSLKRNSINSNTERSLLLSPGTNMIQTQSNQFNTSFGSNLDENFGDNTEYISFGSPKGESPIVINDEPGYTSDELDHVSKSPILSPFKYGSIIDNNPSGIIGSKNQKRRSKRVLSYEQNELLNQLKKMPDV</sequence>
<protein>
    <submittedName>
        <fullName evidence="2">Secreted protein</fullName>
    </submittedName>
</protein>
<evidence type="ECO:0000313" key="2">
    <source>
        <dbReference type="EMBL" id="CCH45210.1"/>
    </source>
</evidence>
<comment type="caution">
    <text evidence="2">The sequence shown here is derived from an EMBL/GenBank/DDBJ whole genome shotgun (WGS) entry which is preliminary data.</text>
</comment>
<keyword evidence="1" id="KW-0732">Signal</keyword>
<dbReference type="AlphaFoldDB" id="K0KJ08"/>
<feature type="signal peptide" evidence="1">
    <location>
        <begin position="1"/>
        <end position="19"/>
    </location>
</feature>
<evidence type="ECO:0000256" key="1">
    <source>
        <dbReference type="SAM" id="SignalP"/>
    </source>
</evidence>
<accession>K0KJ08</accession>
<reference evidence="2 3" key="1">
    <citation type="journal article" date="2012" name="Eukaryot. Cell">
        <title>Draft genome sequence of Wickerhamomyces ciferrii NRRL Y-1031 F-60-10.</title>
        <authorList>
            <person name="Schneider J."/>
            <person name="Andrea H."/>
            <person name="Blom J."/>
            <person name="Jaenicke S."/>
            <person name="Ruckert C."/>
            <person name="Schorsch C."/>
            <person name="Szczepanowski R."/>
            <person name="Farwick M."/>
            <person name="Goesmann A."/>
            <person name="Puhler A."/>
            <person name="Schaffer S."/>
            <person name="Tauch A."/>
            <person name="Kohler T."/>
            <person name="Brinkrolf K."/>
        </authorList>
    </citation>
    <scope>NUCLEOTIDE SEQUENCE [LARGE SCALE GENOMIC DNA]</scope>
    <source>
        <strain evidence="3">ATCC 14091 / BCRC 22168 / CBS 111 / JCM 3599 / NBRC 0793 / NRRL Y-1031 F-60-10</strain>
    </source>
</reference>
<dbReference type="InParanoid" id="K0KJ08"/>
<dbReference type="EMBL" id="CAIF01000184">
    <property type="protein sequence ID" value="CCH45210.1"/>
    <property type="molecule type" value="Genomic_DNA"/>
</dbReference>
<evidence type="ECO:0000313" key="3">
    <source>
        <dbReference type="Proteomes" id="UP000009328"/>
    </source>
</evidence>
<feature type="chain" id="PRO_5003834834" evidence="1">
    <location>
        <begin position="20"/>
        <end position="162"/>
    </location>
</feature>
<proteinExistence type="predicted"/>
<keyword evidence="3" id="KW-1185">Reference proteome</keyword>
<dbReference type="HOGENOM" id="CLU_1636739_0_0_1"/>
<organism evidence="2 3">
    <name type="scientific">Wickerhamomyces ciferrii (strain ATCC 14091 / BCRC 22168 / CBS 111 / JCM 3599 / NBRC 0793 / NRRL Y-1031 F-60-10)</name>
    <name type="common">Yeast</name>
    <name type="synonym">Pichia ciferrii</name>
    <dbReference type="NCBI Taxonomy" id="1206466"/>
    <lineage>
        <taxon>Eukaryota</taxon>
        <taxon>Fungi</taxon>
        <taxon>Dikarya</taxon>
        <taxon>Ascomycota</taxon>
        <taxon>Saccharomycotina</taxon>
        <taxon>Saccharomycetes</taxon>
        <taxon>Phaffomycetales</taxon>
        <taxon>Wickerhamomycetaceae</taxon>
        <taxon>Wickerhamomyces</taxon>
    </lineage>
</organism>
<gene>
    <name evidence="2" type="ORF">BN7_4791</name>
</gene>